<keyword evidence="5" id="KW-1185">Reference proteome</keyword>
<reference evidence="3 4" key="2">
    <citation type="submission" date="2018-09" db="EMBL/GenBank/DDBJ databases">
        <title>Genomic Encyclopedia of Archaeal and Bacterial Type Strains, Phase II (KMG-II): from individual species to whole genera.</title>
        <authorList>
            <person name="Goeker M."/>
        </authorList>
    </citation>
    <scope>NUCLEOTIDE SEQUENCE [LARGE SCALE GENOMIC DNA]</scope>
    <source>
        <strain evidence="3 4">DSM 27620</strain>
    </source>
</reference>
<comment type="caution">
    <text evidence="3">The sequence shown here is derived from an EMBL/GenBank/DDBJ whole genome shotgun (WGS) entry which is preliminary data.</text>
</comment>
<accession>A0A420D855</accession>
<evidence type="ECO:0000313" key="5">
    <source>
        <dbReference type="Proteomes" id="UP000658202"/>
    </source>
</evidence>
<evidence type="ECO:0000259" key="1">
    <source>
        <dbReference type="Pfam" id="PF03432"/>
    </source>
</evidence>
<name>A0A420D855_9FLAO</name>
<dbReference type="Proteomes" id="UP000285906">
    <property type="component" value="Unassembled WGS sequence"/>
</dbReference>
<gene>
    <name evidence="3" type="ORF">BXY58_2512</name>
    <name evidence="2" type="ORF">GCM10007332_25950</name>
</gene>
<dbReference type="InterPro" id="IPR005094">
    <property type="entry name" value="Endonuclease_MobA/VirD2"/>
</dbReference>
<feature type="domain" description="MobA/VirD2-like nuclease" evidence="1">
    <location>
        <begin position="38"/>
        <end position="151"/>
    </location>
</feature>
<dbReference type="NCBIfam" id="NF041325">
    <property type="entry name" value="Bacteroid_MobB"/>
    <property type="match status" value="1"/>
</dbReference>
<dbReference type="AlphaFoldDB" id="A0A420D855"/>
<dbReference type="Pfam" id="PF03432">
    <property type="entry name" value="Relaxase"/>
    <property type="match status" value="1"/>
</dbReference>
<reference evidence="5" key="3">
    <citation type="journal article" date="2019" name="Int. J. Syst. Evol. Microbiol.">
        <title>The Global Catalogue of Microorganisms (GCM) 10K type strain sequencing project: providing services to taxonomists for standard genome sequencing and annotation.</title>
        <authorList>
            <consortium name="The Broad Institute Genomics Platform"/>
            <consortium name="The Broad Institute Genome Sequencing Center for Infectious Disease"/>
            <person name="Wu L."/>
            <person name="Ma J."/>
        </authorList>
    </citation>
    <scope>NUCLEOTIDE SEQUENCE [LARGE SCALE GENOMIC DNA]</scope>
    <source>
        <strain evidence="5">CCM 8490</strain>
    </source>
</reference>
<reference evidence="2" key="4">
    <citation type="submission" date="2024-05" db="EMBL/GenBank/DDBJ databases">
        <authorList>
            <person name="Sun Q."/>
            <person name="Sedlacek I."/>
        </authorList>
    </citation>
    <scope>NUCLEOTIDE SEQUENCE</scope>
    <source>
        <strain evidence="2">CCM 8490</strain>
    </source>
</reference>
<dbReference type="EMBL" id="RAQH01000007">
    <property type="protein sequence ID" value="RKE86687.1"/>
    <property type="molecule type" value="Genomic_DNA"/>
</dbReference>
<dbReference type="RefSeq" id="WP_120214097.1">
    <property type="nucleotide sequence ID" value="NZ_BMCW01000006.1"/>
</dbReference>
<sequence length="419" mass="48155">MVAKIGRSSNLFGTLSYNNLKIEKEKGEILLTNKMIETADGSYTASQLAKSFEPYLSANRNTEKHTLHISLNPDPEDNVSDGKYRQMAQQYMQEMGYGEQPFVVFKHTDIDRSHIHIVSVCVDEEGKKISDKFEKVRSMKICRELEKQFGLISALEKENKLNSPIFKAVDYKRGDIKSQIASVVRHISSQYQFQSLGEYNALLSLYNITAEKVEGELQGHLQKGLLYFPTDRKGKKIGKPFKASLFGKKAGLGSLEKHFESNKAKMKNLRTKEKLQEKIILSLQSSNNEKSFIKKLQKEGIDTVIRKNAQERIYGMIFIDQQSKTVWNGSRLGKECSANVFNDKWNNPSKKTDEEMKDQHTLHLRPTQNSHHLFTAVESSRDSFFESFGGILPTLSDENDHEEIEFANRMKKRKIRKRR</sequence>
<reference evidence="2" key="1">
    <citation type="journal article" date="2014" name="Int. J. Syst. Evol. Microbiol.">
        <title>Complete genome of a new Firmicutes species belonging to the dominant human colonic microbiota ('Ruminococcus bicirculans') reveals two chromosomes and a selective capacity to utilize plant glucans.</title>
        <authorList>
            <consortium name="NISC Comparative Sequencing Program"/>
            <person name="Wegmann U."/>
            <person name="Louis P."/>
            <person name="Goesmann A."/>
            <person name="Henrissat B."/>
            <person name="Duncan S.H."/>
            <person name="Flint H.J."/>
        </authorList>
    </citation>
    <scope>NUCLEOTIDE SEQUENCE</scope>
    <source>
        <strain evidence="2">CCM 8490</strain>
    </source>
</reference>
<protein>
    <submittedName>
        <fullName evidence="2">Mobilization protein</fullName>
    </submittedName>
    <submittedName>
        <fullName evidence="3">Relaxase/mobilization nuclease-like protein</fullName>
    </submittedName>
</protein>
<evidence type="ECO:0000313" key="3">
    <source>
        <dbReference type="EMBL" id="RKE86687.1"/>
    </source>
</evidence>
<dbReference type="Proteomes" id="UP000658202">
    <property type="component" value="Unassembled WGS sequence"/>
</dbReference>
<dbReference type="EMBL" id="BMCW01000006">
    <property type="protein sequence ID" value="GGG62664.1"/>
    <property type="molecule type" value="Genomic_DNA"/>
</dbReference>
<evidence type="ECO:0000313" key="2">
    <source>
        <dbReference type="EMBL" id="GGG62664.1"/>
    </source>
</evidence>
<dbReference type="OrthoDB" id="915634at2"/>
<proteinExistence type="predicted"/>
<evidence type="ECO:0000313" key="4">
    <source>
        <dbReference type="Proteomes" id="UP000285906"/>
    </source>
</evidence>
<organism evidence="3 4">
    <name type="scientific">Epilithonimonas arachidiradicis</name>
    <dbReference type="NCBI Taxonomy" id="1617282"/>
    <lineage>
        <taxon>Bacteria</taxon>
        <taxon>Pseudomonadati</taxon>
        <taxon>Bacteroidota</taxon>
        <taxon>Flavobacteriia</taxon>
        <taxon>Flavobacteriales</taxon>
        <taxon>Weeksellaceae</taxon>
        <taxon>Chryseobacterium group</taxon>
        <taxon>Epilithonimonas</taxon>
    </lineage>
</organism>